<organism evidence="1 2">
    <name type="scientific">Corynebacterium breve</name>
    <dbReference type="NCBI Taxonomy" id="3049799"/>
    <lineage>
        <taxon>Bacteria</taxon>
        <taxon>Bacillati</taxon>
        <taxon>Actinomycetota</taxon>
        <taxon>Actinomycetes</taxon>
        <taxon>Mycobacteriales</taxon>
        <taxon>Corynebacteriaceae</taxon>
        <taxon>Corynebacterium</taxon>
    </lineage>
</organism>
<dbReference type="EMBL" id="CP126969">
    <property type="protein sequence ID" value="WIM67607.1"/>
    <property type="molecule type" value="Genomic_DNA"/>
</dbReference>
<reference evidence="1 2" key="1">
    <citation type="submission" date="2023-05" db="EMBL/GenBank/DDBJ databases">
        <title>Corynebacterium suedekumii sp. nov. and Corynebacterium breve sp. nov. isolated from raw cow's milk.</title>
        <authorList>
            <person name="Baer M.K."/>
            <person name="Mehl L."/>
            <person name="Hellmuth R."/>
            <person name="Marke G."/>
            <person name="Lipski A."/>
        </authorList>
    </citation>
    <scope>NUCLEOTIDE SEQUENCE [LARGE SCALE GENOMIC DNA]</scope>
    <source>
        <strain evidence="1 2">R4</strain>
    </source>
</reference>
<evidence type="ECO:0008006" key="3">
    <source>
        <dbReference type="Google" id="ProtNLM"/>
    </source>
</evidence>
<evidence type="ECO:0000313" key="2">
    <source>
        <dbReference type="Proteomes" id="UP001225598"/>
    </source>
</evidence>
<keyword evidence="2" id="KW-1185">Reference proteome</keyword>
<gene>
    <name evidence="1" type="ORF">QP027_11055</name>
</gene>
<evidence type="ECO:0000313" key="1">
    <source>
        <dbReference type="EMBL" id="WIM67607.1"/>
    </source>
</evidence>
<dbReference type="Gene3D" id="3.30.1300.10">
    <property type="entry name" value="Pantoate-beta-alanine ligase, C-terminal domain"/>
    <property type="match status" value="1"/>
</dbReference>
<dbReference type="Proteomes" id="UP001225598">
    <property type="component" value="Chromosome"/>
</dbReference>
<proteinExistence type="predicted"/>
<accession>A0ABY8VER9</accession>
<protein>
    <recommendedName>
        <fullName evidence="3">Pantoate--beta-alanine ligase</fullName>
    </recommendedName>
</protein>
<sequence>MVTPTSLAELDDDTLVVSLEEPALALVAAEVEGVRLIDNMILA</sequence>
<dbReference type="InterPro" id="IPR042176">
    <property type="entry name" value="Pantoate_ligase_C"/>
</dbReference>
<name>A0ABY8VER9_9CORY</name>
<dbReference type="RefSeq" id="WP_284824821.1">
    <property type="nucleotide sequence ID" value="NZ_CP126969.1"/>
</dbReference>